<gene>
    <name evidence="1" type="ORF">S12H4_17169</name>
</gene>
<name>X1SWY5_9ZZZZ</name>
<feature type="non-terminal residue" evidence="1">
    <location>
        <position position="1"/>
    </location>
</feature>
<accession>X1SWY5</accession>
<reference evidence="1" key="1">
    <citation type="journal article" date="2014" name="Front. Microbiol.">
        <title>High frequency of phylogenetically diverse reductive dehalogenase-homologous genes in deep subseafloor sedimentary metagenomes.</title>
        <authorList>
            <person name="Kawai M."/>
            <person name="Futagami T."/>
            <person name="Toyoda A."/>
            <person name="Takaki Y."/>
            <person name="Nishi S."/>
            <person name="Hori S."/>
            <person name="Arai W."/>
            <person name="Tsubouchi T."/>
            <person name="Morono Y."/>
            <person name="Uchiyama I."/>
            <person name="Ito T."/>
            <person name="Fujiyama A."/>
            <person name="Inagaki F."/>
            <person name="Takami H."/>
        </authorList>
    </citation>
    <scope>NUCLEOTIDE SEQUENCE</scope>
    <source>
        <strain evidence="1">Expedition CK06-06</strain>
    </source>
</reference>
<organism evidence="1">
    <name type="scientific">marine sediment metagenome</name>
    <dbReference type="NCBI Taxonomy" id="412755"/>
    <lineage>
        <taxon>unclassified sequences</taxon>
        <taxon>metagenomes</taxon>
        <taxon>ecological metagenomes</taxon>
    </lineage>
</organism>
<dbReference type="AlphaFoldDB" id="X1SWY5"/>
<evidence type="ECO:0000313" key="1">
    <source>
        <dbReference type="EMBL" id="GAI83656.1"/>
    </source>
</evidence>
<sequence length="179" mass="19727">ALGNTYCTICMNLKHKTDINAMAQCLLLDKEKDLLGTLKVGQAVVKLQGRIARPFQIKVPEFAVEKGKVTDNHIMEHMQHIAPALPPQDFPDGSAAVKSEAVGSSDNEIAFLKDVEHNPESGIAARYKHLGLSVRQGQKVKAKLLEQGLIEEHQETTKTGRLRVIHFTEKGRALLSKAE</sequence>
<dbReference type="EMBL" id="BARW01008364">
    <property type="protein sequence ID" value="GAI83656.1"/>
    <property type="molecule type" value="Genomic_DNA"/>
</dbReference>
<protein>
    <submittedName>
        <fullName evidence="1">Uncharacterized protein</fullName>
    </submittedName>
</protein>
<proteinExistence type="predicted"/>
<comment type="caution">
    <text evidence="1">The sequence shown here is derived from an EMBL/GenBank/DDBJ whole genome shotgun (WGS) entry which is preliminary data.</text>
</comment>